<evidence type="ECO:0000313" key="2">
    <source>
        <dbReference type="Proteomes" id="UP000054477"/>
    </source>
</evidence>
<dbReference type="HOGENOM" id="CLU_2654857_0_0_1"/>
<sequence length="76" mass="8230">MYQLATTPDSIHFGASKTHSAYILDTTPTLNPTQPRLTLKAKSLLGLPSALRNPAEVDHKACVQNPCEALWAGEVE</sequence>
<proteinExistence type="predicted"/>
<reference evidence="1 2" key="1">
    <citation type="submission" date="2014-04" db="EMBL/GenBank/DDBJ databases">
        <authorList>
            <consortium name="DOE Joint Genome Institute"/>
            <person name="Kuo A."/>
            <person name="Kohler A."/>
            <person name="Nagy L.G."/>
            <person name="Floudas D."/>
            <person name="Copeland A."/>
            <person name="Barry K.W."/>
            <person name="Cichocki N."/>
            <person name="Veneault-Fourrey C."/>
            <person name="LaButti K."/>
            <person name="Lindquist E.A."/>
            <person name="Lipzen A."/>
            <person name="Lundell T."/>
            <person name="Morin E."/>
            <person name="Murat C."/>
            <person name="Sun H."/>
            <person name="Tunlid A."/>
            <person name="Henrissat B."/>
            <person name="Grigoriev I.V."/>
            <person name="Hibbett D.S."/>
            <person name="Martin F."/>
            <person name="Nordberg H.P."/>
            <person name="Cantor M.N."/>
            <person name="Hua S.X."/>
        </authorList>
    </citation>
    <scope>NUCLEOTIDE SEQUENCE [LARGE SCALE GENOMIC DNA]</scope>
    <source>
        <strain evidence="1 2">LaAM-08-1</strain>
    </source>
</reference>
<dbReference type="AlphaFoldDB" id="A0A0C9XMS8"/>
<protein>
    <submittedName>
        <fullName evidence="1">Uncharacterized protein</fullName>
    </submittedName>
</protein>
<name>A0A0C9XMS8_9AGAR</name>
<organism evidence="1 2">
    <name type="scientific">Laccaria amethystina LaAM-08-1</name>
    <dbReference type="NCBI Taxonomy" id="1095629"/>
    <lineage>
        <taxon>Eukaryota</taxon>
        <taxon>Fungi</taxon>
        <taxon>Dikarya</taxon>
        <taxon>Basidiomycota</taxon>
        <taxon>Agaricomycotina</taxon>
        <taxon>Agaricomycetes</taxon>
        <taxon>Agaricomycetidae</taxon>
        <taxon>Agaricales</taxon>
        <taxon>Agaricineae</taxon>
        <taxon>Hydnangiaceae</taxon>
        <taxon>Laccaria</taxon>
    </lineage>
</organism>
<keyword evidence="2" id="KW-1185">Reference proteome</keyword>
<dbReference type="EMBL" id="KN838660">
    <property type="protein sequence ID" value="KIJ98841.1"/>
    <property type="molecule type" value="Genomic_DNA"/>
</dbReference>
<gene>
    <name evidence="1" type="ORF">K443DRAFT_193783</name>
</gene>
<accession>A0A0C9XMS8</accession>
<reference evidence="2" key="2">
    <citation type="submission" date="2015-01" db="EMBL/GenBank/DDBJ databases">
        <title>Evolutionary Origins and Diversification of the Mycorrhizal Mutualists.</title>
        <authorList>
            <consortium name="DOE Joint Genome Institute"/>
            <consortium name="Mycorrhizal Genomics Consortium"/>
            <person name="Kohler A."/>
            <person name="Kuo A."/>
            <person name="Nagy L.G."/>
            <person name="Floudas D."/>
            <person name="Copeland A."/>
            <person name="Barry K.W."/>
            <person name="Cichocki N."/>
            <person name="Veneault-Fourrey C."/>
            <person name="LaButti K."/>
            <person name="Lindquist E.A."/>
            <person name="Lipzen A."/>
            <person name="Lundell T."/>
            <person name="Morin E."/>
            <person name="Murat C."/>
            <person name="Riley R."/>
            <person name="Ohm R."/>
            <person name="Sun H."/>
            <person name="Tunlid A."/>
            <person name="Henrissat B."/>
            <person name="Grigoriev I.V."/>
            <person name="Hibbett D.S."/>
            <person name="Martin F."/>
        </authorList>
    </citation>
    <scope>NUCLEOTIDE SEQUENCE [LARGE SCALE GENOMIC DNA]</scope>
    <source>
        <strain evidence="2">LaAM-08-1</strain>
    </source>
</reference>
<dbReference type="Proteomes" id="UP000054477">
    <property type="component" value="Unassembled WGS sequence"/>
</dbReference>
<evidence type="ECO:0000313" key="1">
    <source>
        <dbReference type="EMBL" id="KIJ98841.1"/>
    </source>
</evidence>